<dbReference type="Gene3D" id="3.30.70.3000">
    <property type="match status" value="1"/>
</dbReference>
<dbReference type="InterPro" id="IPR038469">
    <property type="entry name" value="tRNAHis_GuaTrfase_Thg1_sf"/>
</dbReference>
<gene>
    <name evidence="2" type="ORF">Hyperionvirus13_30</name>
</gene>
<accession>A0A3G5A9E6</accession>
<evidence type="ECO:0000259" key="1">
    <source>
        <dbReference type="Pfam" id="PF04446"/>
    </source>
</evidence>
<sequence>MAATAAEPELPSLTAKYETEKHLIIQTFLEMAQCHLTHFDEVLSFEYNSAMAKLYEKVANHTLKANELFHQIKSEDKNRKDELIALLEDLPRKLGGYNVPLTLDLMFRADGHTFSKLFSFFKKIDLQPFSLAITQAFIALVFRFGLTNEFSGMETFYLCSDEITGLSKHGVMTEREQLGAHPFGGKRDKITSMIAATLSANFTPALEIATDEKLVKEIAQQRKSYPTFDARVFPTNQLLVGKMFKSRIQSCYRNTVSEFHDYFFGTKAGHNLNSTIKLKRMLEIHKFDFELMCPPCLKYGVFIKGQKAIVPLKKPFVNDKFIEFLYAKDDFKCPFEFVFFEDMLKAYPHGHYISESLRNEKKVKFEADAKLQHERDQLKADKVAEYPRPSKEEVIRLRQLKKKQKEDAREARAGKIG</sequence>
<feature type="domain" description="tRNAHis guanylyltransferase catalytic" evidence="1">
    <location>
        <begin position="104"/>
        <end position="234"/>
    </location>
</feature>
<dbReference type="InterPro" id="IPR024956">
    <property type="entry name" value="tRNAHis_GuaTrfase_cat"/>
</dbReference>
<evidence type="ECO:0000313" key="2">
    <source>
        <dbReference type="EMBL" id="AYV83887.1"/>
    </source>
</evidence>
<dbReference type="Pfam" id="PF04446">
    <property type="entry name" value="Thg1"/>
    <property type="match status" value="1"/>
</dbReference>
<reference evidence="2" key="1">
    <citation type="submission" date="2018-10" db="EMBL/GenBank/DDBJ databases">
        <title>Hidden diversity of soil giant viruses.</title>
        <authorList>
            <person name="Schulz F."/>
            <person name="Alteio L."/>
            <person name="Goudeau D."/>
            <person name="Ryan E.M."/>
            <person name="Malmstrom R.R."/>
            <person name="Blanchard J."/>
            <person name="Woyke T."/>
        </authorList>
    </citation>
    <scope>NUCLEOTIDE SEQUENCE</scope>
    <source>
        <strain evidence="2">HYV1</strain>
    </source>
</reference>
<protein>
    <submittedName>
        <fullName evidence="2">Thg1-like protein 1</fullName>
    </submittedName>
</protein>
<name>A0A3G5A9E6_9VIRU</name>
<dbReference type="EMBL" id="MK072395">
    <property type="protein sequence ID" value="AYV83887.1"/>
    <property type="molecule type" value="Genomic_DNA"/>
</dbReference>
<proteinExistence type="predicted"/>
<dbReference type="GO" id="GO:0008193">
    <property type="term" value="F:tRNA guanylyltransferase activity"/>
    <property type="evidence" value="ECO:0007669"/>
    <property type="project" value="InterPro"/>
</dbReference>
<dbReference type="GO" id="GO:0000287">
    <property type="term" value="F:magnesium ion binding"/>
    <property type="evidence" value="ECO:0007669"/>
    <property type="project" value="InterPro"/>
</dbReference>
<dbReference type="GO" id="GO:0006400">
    <property type="term" value="P:tRNA modification"/>
    <property type="evidence" value="ECO:0007669"/>
    <property type="project" value="InterPro"/>
</dbReference>
<organism evidence="2">
    <name type="scientific">Hyperionvirus sp</name>
    <dbReference type="NCBI Taxonomy" id="2487770"/>
    <lineage>
        <taxon>Viruses</taxon>
        <taxon>Varidnaviria</taxon>
        <taxon>Bamfordvirae</taxon>
        <taxon>Nucleocytoviricota</taxon>
        <taxon>Megaviricetes</taxon>
        <taxon>Imitervirales</taxon>
        <taxon>Mimiviridae</taxon>
        <taxon>Klosneuvirinae</taxon>
    </lineage>
</organism>